<gene>
    <name evidence="2" type="ORF">N7U66_04330</name>
</gene>
<reference evidence="2" key="1">
    <citation type="submission" date="2022-11" db="EMBL/GenBank/DDBJ databases">
        <title>Lacinutrix neustonica HL-RS19T sp. nov., isolated from the surface microlayer sample of brackish Lake Shihwa.</title>
        <authorList>
            <person name="Choi J.Y."/>
            <person name="Hwang C.Y."/>
        </authorList>
    </citation>
    <scope>NUCLEOTIDE SEQUENCE</scope>
    <source>
        <strain evidence="2">HL-RS19</strain>
    </source>
</reference>
<keyword evidence="3" id="KW-1185">Reference proteome</keyword>
<name>A0A9E8SEM2_9FLAO</name>
<feature type="compositionally biased region" description="Polar residues" evidence="1">
    <location>
        <begin position="241"/>
        <end position="251"/>
    </location>
</feature>
<dbReference type="Proteomes" id="UP001164705">
    <property type="component" value="Chromosome"/>
</dbReference>
<proteinExistence type="predicted"/>
<evidence type="ECO:0000313" key="3">
    <source>
        <dbReference type="Proteomes" id="UP001164705"/>
    </source>
</evidence>
<dbReference type="EMBL" id="CP113088">
    <property type="protein sequence ID" value="WAC02867.1"/>
    <property type="molecule type" value="Genomic_DNA"/>
</dbReference>
<evidence type="ECO:0000256" key="1">
    <source>
        <dbReference type="SAM" id="MobiDB-lite"/>
    </source>
</evidence>
<accession>A0A9E8SEM2</accession>
<dbReference type="KEGG" id="lnu:N7U66_04330"/>
<sequence length="284" mass="31713">MNQNFQLKLNFGLLLITVICCFTNCEKDYLEQESLKTITPSKFRIKTLNKKDVEANVLLADKILKLNSKSDASTIQNKEIYNTDYSFTIDTDQVKHIENVATGYHSYTFGIIRDTITNNKVENLLLSLNADNEYNAYIVQYGFSKAEYLNSDSTLLNSSTTTYIPIDFDFSVFADGELAKDYRMPELQCDFHWETSTVDDNEGQLVGETSSSSQTVLVASNCQYVSSGGSGAPGNEDDDYSNTGTTDSEGTSVREAVLAVLTPRAPIQIRNLKKTLVKTLNVRK</sequence>
<dbReference type="RefSeq" id="WP_267677467.1">
    <property type="nucleotide sequence ID" value="NZ_CP113088.1"/>
</dbReference>
<organism evidence="2 3">
    <name type="scientific">Lacinutrix neustonica</name>
    <dbReference type="NCBI Taxonomy" id="2980107"/>
    <lineage>
        <taxon>Bacteria</taxon>
        <taxon>Pseudomonadati</taxon>
        <taxon>Bacteroidota</taxon>
        <taxon>Flavobacteriia</taxon>
        <taxon>Flavobacteriales</taxon>
        <taxon>Flavobacteriaceae</taxon>
        <taxon>Lacinutrix</taxon>
    </lineage>
</organism>
<protein>
    <submittedName>
        <fullName evidence="2">Uncharacterized protein</fullName>
    </submittedName>
</protein>
<feature type="region of interest" description="Disordered" evidence="1">
    <location>
        <begin position="227"/>
        <end position="251"/>
    </location>
</feature>
<dbReference type="AlphaFoldDB" id="A0A9E8SEM2"/>
<evidence type="ECO:0000313" key="2">
    <source>
        <dbReference type="EMBL" id="WAC02867.1"/>
    </source>
</evidence>